<gene>
    <name evidence="1" type="ORF">MENTE1834_LOCUS33362</name>
</gene>
<comment type="caution">
    <text evidence="1">The sequence shown here is derived from an EMBL/GenBank/DDBJ whole genome shotgun (WGS) entry which is preliminary data.</text>
</comment>
<proteinExistence type="predicted"/>
<dbReference type="EMBL" id="CAVMJV010000058">
    <property type="protein sequence ID" value="CAK5085891.1"/>
    <property type="molecule type" value="Genomic_DNA"/>
</dbReference>
<accession>A0ACB1A612</accession>
<evidence type="ECO:0000313" key="2">
    <source>
        <dbReference type="Proteomes" id="UP001497535"/>
    </source>
</evidence>
<name>A0ACB1A612_MELEN</name>
<organism evidence="1 2">
    <name type="scientific">Meloidogyne enterolobii</name>
    <name type="common">Root-knot nematode worm</name>
    <name type="synonym">Meloidogyne mayaguensis</name>
    <dbReference type="NCBI Taxonomy" id="390850"/>
    <lineage>
        <taxon>Eukaryota</taxon>
        <taxon>Metazoa</taxon>
        <taxon>Ecdysozoa</taxon>
        <taxon>Nematoda</taxon>
        <taxon>Chromadorea</taxon>
        <taxon>Rhabditida</taxon>
        <taxon>Tylenchina</taxon>
        <taxon>Tylenchomorpha</taxon>
        <taxon>Tylenchoidea</taxon>
        <taxon>Meloidogynidae</taxon>
        <taxon>Meloidogyninae</taxon>
        <taxon>Meloidogyne</taxon>
    </lineage>
</organism>
<evidence type="ECO:0000313" key="1">
    <source>
        <dbReference type="EMBL" id="CAK5085891.1"/>
    </source>
</evidence>
<reference evidence="1" key="1">
    <citation type="submission" date="2023-11" db="EMBL/GenBank/DDBJ databases">
        <authorList>
            <person name="Poullet M."/>
        </authorList>
    </citation>
    <scope>NUCLEOTIDE SEQUENCE</scope>
    <source>
        <strain evidence="1">E1834</strain>
    </source>
</reference>
<protein>
    <submittedName>
        <fullName evidence="1">Uncharacterized protein</fullName>
    </submittedName>
</protein>
<keyword evidence="2" id="KW-1185">Reference proteome</keyword>
<sequence>MYEQLLYWFHDLVRPLHFSVEENSCFRTTQALKTYTILQQYEKENPAISRRPTSRGATTATTNNINGINENGTALTTNGIGGAATCSTTTPSPGSSTPSSFNSQTTV</sequence>
<dbReference type="Proteomes" id="UP001497535">
    <property type="component" value="Unassembled WGS sequence"/>
</dbReference>